<dbReference type="InterPro" id="IPR017459">
    <property type="entry name" value="Glycosyl_Trfase_fam3_N_dom"/>
</dbReference>
<dbReference type="PANTHER" id="PTHR10515">
    <property type="entry name" value="THYMIDINE PHOSPHORYLASE"/>
    <property type="match status" value="1"/>
</dbReference>
<dbReference type="GO" id="GO:0005829">
    <property type="term" value="C:cytosol"/>
    <property type="evidence" value="ECO:0007669"/>
    <property type="project" value="TreeGrafter"/>
</dbReference>
<dbReference type="SUPFAM" id="SSF54680">
    <property type="entry name" value="Pyrimidine nucleoside phosphorylase C-terminal domain"/>
    <property type="match status" value="1"/>
</dbReference>
<evidence type="ECO:0000256" key="4">
    <source>
        <dbReference type="ARBA" id="ARBA00022676"/>
    </source>
</evidence>
<evidence type="ECO:0000256" key="6">
    <source>
        <dbReference type="ARBA" id="ARBA00048550"/>
    </source>
</evidence>
<dbReference type="NCBIfam" id="TIGR02644">
    <property type="entry name" value="Y_phosphoryl"/>
    <property type="match status" value="1"/>
</dbReference>
<dbReference type="InterPro" id="IPR000053">
    <property type="entry name" value="Thymidine/pyrmidine_PPase"/>
</dbReference>
<name>A0A5B9MKI5_9BACT</name>
<dbReference type="InterPro" id="IPR035902">
    <property type="entry name" value="Nuc_phospho_transferase"/>
</dbReference>
<dbReference type="Pfam" id="PF07831">
    <property type="entry name" value="PYNP_C"/>
    <property type="match status" value="1"/>
</dbReference>
<dbReference type="FunFam" id="3.40.1030.10:FF:000003">
    <property type="entry name" value="Pyrimidine-nucleoside phosphorylase"/>
    <property type="match status" value="1"/>
</dbReference>
<evidence type="ECO:0000313" key="8">
    <source>
        <dbReference type="EMBL" id="QEG00980.1"/>
    </source>
</evidence>
<dbReference type="SUPFAM" id="SSF52418">
    <property type="entry name" value="Nucleoside phosphorylase/phosphoribosyltransferase catalytic domain"/>
    <property type="match status" value="1"/>
</dbReference>
<comment type="subunit">
    <text evidence="2">Homodimer.</text>
</comment>
<dbReference type="Proteomes" id="UP000321353">
    <property type="component" value="Chromosome"/>
</dbReference>
<dbReference type="InterPro" id="IPR036566">
    <property type="entry name" value="PYNP-like_C_sf"/>
</dbReference>
<dbReference type="AlphaFoldDB" id="A0A5B9MKI5"/>
<keyword evidence="9" id="KW-1185">Reference proteome</keyword>
<dbReference type="InterPro" id="IPR000312">
    <property type="entry name" value="Glycosyl_Trfase_fam3"/>
</dbReference>
<organism evidence="8 9">
    <name type="scientific">Stieleria maiorica</name>
    <dbReference type="NCBI Taxonomy" id="2795974"/>
    <lineage>
        <taxon>Bacteria</taxon>
        <taxon>Pseudomonadati</taxon>
        <taxon>Planctomycetota</taxon>
        <taxon>Planctomycetia</taxon>
        <taxon>Pirellulales</taxon>
        <taxon>Pirellulaceae</taxon>
        <taxon>Stieleria</taxon>
    </lineage>
</organism>
<dbReference type="PIRSF" id="PIRSF000478">
    <property type="entry name" value="TP_PyNP"/>
    <property type="match status" value="1"/>
</dbReference>
<evidence type="ECO:0000256" key="2">
    <source>
        <dbReference type="ARBA" id="ARBA00011738"/>
    </source>
</evidence>
<keyword evidence="5 8" id="KW-0808">Transferase</keyword>
<dbReference type="SMART" id="SM00941">
    <property type="entry name" value="PYNP_C"/>
    <property type="match status" value="1"/>
</dbReference>
<proteinExistence type="inferred from homology"/>
<dbReference type="InterPro" id="IPR036320">
    <property type="entry name" value="Glycosyl_Trfase_fam3_N_dom_sf"/>
</dbReference>
<gene>
    <name evidence="8" type="primary">pdp</name>
    <name evidence="8" type="ORF">Mal15_50560</name>
</gene>
<protein>
    <recommendedName>
        <fullName evidence="3">thymidine phosphorylase</fullName>
        <ecNumber evidence="3">2.4.2.4</ecNumber>
    </recommendedName>
</protein>
<comment type="catalytic activity">
    <reaction evidence="6">
        <text>thymidine + phosphate = 2-deoxy-alpha-D-ribose 1-phosphate + thymine</text>
        <dbReference type="Rhea" id="RHEA:16037"/>
        <dbReference type="ChEBI" id="CHEBI:17748"/>
        <dbReference type="ChEBI" id="CHEBI:17821"/>
        <dbReference type="ChEBI" id="CHEBI:43474"/>
        <dbReference type="ChEBI" id="CHEBI:57259"/>
        <dbReference type="EC" id="2.4.2.4"/>
    </reaction>
</comment>
<dbReference type="Gene3D" id="3.90.1170.30">
    <property type="entry name" value="Pyrimidine nucleoside phosphorylase-like, C-terminal domain"/>
    <property type="match status" value="1"/>
</dbReference>
<keyword evidence="4 8" id="KW-0328">Glycosyltransferase</keyword>
<dbReference type="EMBL" id="CP036264">
    <property type="protein sequence ID" value="QEG00980.1"/>
    <property type="molecule type" value="Genomic_DNA"/>
</dbReference>
<evidence type="ECO:0000256" key="3">
    <source>
        <dbReference type="ARBA" id="ARBA00011892"/>
    </source>
</evidence>
<dbReference type="SUPFAM" id="SSF47648">
    <property type="entry name" value="Nucleoside phosphorylase/phosphoribosyltransferase N-terminal domain"/>
    <property type="match status" value="1"/>
</dbReference>
<evidence type="ECO:0000256" key="1">
    <source>
        <dbReference type="ARBA" id="ARBA00006915"/>
    </source>
</evidence>
<dbReference type="GO" id="GO:0006213">
    <property type="term" value="P:pyrimidine nucleoside metabolic process"/>
    <property type="evidence" value="ECO:0007669"/>
    <property type="project" value="InterPro"/>
</dbReference>
<dbReference type="Pfam" id="PF02885">
    <property type="entry name" value="Glycos_trans_3N"/>
    <property type="match status" value="1"/>
</dbReference>
<reference evidence="8 9" key="1">
    <citation type="submission" date="2019-02" db="EMBL/GenBank/DDBJ databases">
        <title>Planctomycetal bacteria perform biofilm scaping via a novel small molecule.</title>
        <authorList>
            <person name="Jeske O."/>
            <person name="Boedeker C."/>
            <person name="Wiegand S."/>
            <person name="Breitling P."/>
            <person name="Kallscheuer N."/>
            <person name="Jogler M."/>
            <person name="Rohde M."/>
            <person name="Petersen J."/>
            <person name="Medema M.H."/>
            <person name="Surup F."/>
            <person name="Jogler C."/>
        </authorList>
    </citation>
    <scope>NUCLEOTIDE SEQUENCE [LARGE SCALE GENOMIC DNA]</scope>
    <source>
        <strain evidence="8 9">Mal15</strain>
    </source>
</reference>
<dbReference type="InterPro" id="IPR018090">
    <property type="entry name" value="Pyrmidine_PPas_bac/euk"/>
</dbReference>
<dbReference type="Gene3D" id="1.20.970.10">
    <property type="entry name" value="Transferase, Pyrimidine Nucleoside Phosphorylase, Chain C"/>
    <property type="match status" value="1"/>
</dbReference>
<dbReference type="PANTHER" id="PTHR10515:SF0">
    <property type="entry name" value="THYMIDINE PHOSPHORYLASE"/>
    <property type="match status" value="1"/>
</dbReference>
<evidence type="ECO:0000313" key="9">
    <source>
        <dbReference type="Proteomes" id="UP000321353"/>
    </source>
</evidence>
<feature type="domain" description="Pyrimidine nucleoside phosphorylase C-terminal" evidence="7">
    <location>
        <begin position="345"/>
        <end position="418"/>
    </location>
</feature>
<sequence>MLSANLLAKKRDGGALRDEEIRFLIDGFCNGSVADYQMSAFAMAVCLQGMTDQETATLTRAMLDSGDVLPRDVSGRTPRVDKHSTGGLGDKVSLILAPLLSACDVHVPMISGRGLGLSGGTLDKLEAIPGFRTDLSEIESAAVLRQTGAFIVSATERIAPADRRLYALRDVTGTVESIPLITASILSKKLAASLDALVMDVKVGGAAFMKTLDDARALADSIQRVGNAAGLPTAVLISDMDQPLGKAVGNAIEVNEAVAVLKGVQRSDLAIGTVRELTLELSATLLVNVSVAADRQDALTRLNQALDDGSAMERFLAMVAAQGGRWTGDLNVAPGHAIEAEHDGYVQHLDCHRIGSTVVSLGGGRRKLGDVIDPAVGISIEVRIGDRVQRGQRLLQLHCHDNQPTEYVKRLRDAVVISEAPVPARPLLFE</sequence>
<dbReference type="Gene3D" id="3.40.1030.10">
    <property type="entry name" value="Nucleoside phosphorylase/phosphoribosyltransferase catalytic domain"/>
    <property type="match status" value="1"/>
</dbReference>
<dbReference type="NCBIfam" id="NF004490">
    <property type="entry name" value="PRK05820.1"/>
    <property type="match status" value="1"/>
</dbReference>
<dbReference type="Pfam" id="PF00591">
    <property type="entry name" value="Glycos_transf_3"/>
    <property type="match status" value="1"/>
</dbReference>
<dbReference type="EC" id="2.4.2.4" evidence="3"/>
<dbReference type="GO" id="GO:0004645">
    <property type="term" value="F:1,4-alpha-oligoglucan phosphorylase activity"/>
    <property type="evidence" value="ECO:0007669"/>
    <property type="project" value="InterPro"/>
</dbReference>
<dbReference type="GO" id="GO:0009032">
    <property type="term" value="F:thymidine phosphorylase activity"/>
    <property type="evidence" value="ECO:0007669"/>
    <property type="project" value="UniProtKB-EC"/>
</dbReference>
<comment type="similarity">
    <text evidence="1">Belongs to the thymidine/pyrimidine-nucleoside phosphorylase family.</text>
</comment>
<dbReference type="InterPro" id="IPR013102">
    <property type="entry name" value="PYNP_C"/>
</dbReference>
<dbReference type="KEGG" id="smam:Mal15_50560"/>
<dbReference type="GO" id="GO:0006206">
    <property type="term" value="P:pyrimidine nucleobase metabolic process"/>
    <property type="evidence" value="ECO:0007669"/>
    <property type="project" value="InterPro"/>
</dbReference>
<evidence type="ECO:0000256" key="5">
    <source>
        <dbReference type="ARBA" id="ARBA00022679"/>
    </source>
</evidence>
<evidence type="ECO:0000259" key="7">
    <source>
        <dbReference type="SMART" id="SM00941"/>
    </source>
</evidence>
<accession>A0A5B9MKI5</accession>